<name>A0A9E4N8A0_9GAMM</name>
<dbReference type="GO" id="GO:0005886">
    <property type="term" value="C:plasma membrane"/>
    <property type="evidence" value="ECO:0007669"/>
    <property type="project" value="TreeGrafter"/>
</dbReference>
<protein>
    <submittedName>
        <fullName evidence="7">UbiA family prenyltransferase</fullName>
    </submittedName>
</protein>
<feature type="transmembrane region" description="Helical" evidence="6">
    <location>
        <begin position="218"/>
        <end position="238"/>
    </location>
</feature>
<evidence type="ECO:0000256" key="4">
    <source>
        <dbReference type="ARBA" id="ARBA00022989"/>
    </source>
</evidence>
<evidence type="ECO:0000256" key="3">
    <source>
        <dbReference type="ARBA" id="ARBA00022692"/>
    </source>
</evidence>
<evidence type="ECO:0000256" key="1">
    <source>
        <dbReference type="ARBA" id="ARBA00004141"/>
    </source>
</evidence>
<dbReference type="Gene3D" id="1.10.357.140">
    <property type="entry name" value="UbiA prenyltransferase"/>
    <property type="match status" value="1"/>
</dbReference>
<dbReference type="SUPFAM" id="SSF56784">
    <property type="entry name" value="HAD-like"/>
    <property type="match status" value="1"/>
</dbReference>
<dbReference type="InterPro" id="IPR039653">
    <property type="entry name" value="Prenyltransferase"/>
</dbReference>
<accession>A0A9E4N8A0</accession>
<evidence type="ECO:0000256" key="6">
    <source>
        <dbReference type="SAM" id="Phobius"/>
    </source>
</evidence>
<dbReference type="Pfam" id="PF12710">
    <property type="entry name" value="HAD"/>
    <property type="match status" value="1"/>
</dbReference>
<dbReference type="PANTHER" id="PTHR11048:SF5">
    <property type="entry name" value="DECAPRENYL-PHOSPHATE PHOSPHORIBOSYLTRANSFERASE"/>
    <property type="match status" value="1"/>
</dbReference>
<dbReference type="GO" id="GO:0016765">
    <property type="term" value="F:transferase activity, transferring alkyl or aryl (other than methyl) groups"/>
    <property type="evidence" value="ECO:0007669"/>
    <property type="project" value="InterPro"/>
</dbReference>
<evidence type="ECO:0000256" key="5">
    <source>
        <dbReference type="ARBA" id="ARBA00023136"/>
    </source>
</evidence>
<evidence type="ECO:0000256" key="2">
    <source>
        <dbReference type="ARBA" id="ARBA00022475"/>
    </source>
</evidence>
<feature type="transmembrane region" description="Helical" evidence="6">
    <location>
        <begin position="419"/>
        <end position="438"/>
    </location>
</feature>
<keyword evidence="4 6" id="KW-1133">Transmembrane helix</keyword>
<comment type="caution">
    <text evidence="7">The sequence shown here is derived from an EMBL/GenBank/DDBJ whole genome shotgun (WGS) entry which is preliminary data.</text>
</comment>
<dbReference type="PANTHER" id="PTHR11048">
    <property type="entry name" value="PRENYLTRANSFERASES"/>
    <property type="match status" value="1"/>
</dbReference>
<dbReference type="Pfam" id="PF01040">
    <property type="entry name" value="UbiA"/>
    <property type="match status" value="1"/>
</dbReference>
<comment type="subcellular location">
    <subcellularLocation>
        <location evidence="1">Membrane</location>
        <topology evidence="1">Multi-pass membrane protein</topology>
    </subcellularLocation>
</comment>
<dbReference type="Proteomes" id="UP000886667">
    <property type="component" value="Unassembled WGS sequence"/>
</dbReference>
<dbReference type="AlphaFoldDB" id="A0A9E4N8A0"/>
<feature type="transmembrane region" description="Helical" evidence="6">
    <location>
        <begin position="196"/>
        <end position="212"/>
    </location>
</feature>
<dbReference type="CDD" id="cd13963">
    <property type="entry name" value="PT_UbiA_2"/>
    <property type="match status" value="1"/>
</dbReference>
<gene>
    <name evidence="7" type="ORF">JAZ07_23525</name>
</gene>
<keyword evidence="3 6" id="KW-0812">Transmembrane</keyword>
<evidence type="ECO:0000313" key="8">
    <source>
        <dbReference type="Proteomes" id="UP000886667"/>
    </source>
</evidence>
<dbReference type="InterPro" id="IPR044878">
    <property type="entry name" value="UbiA_sf"/>
</dbReference>
<dbReference type="GO" id="GO:0009247">
    <property type="term" value="P:glycolipid biosynthetic process"/>
    <property type="evidence" value="ECO:0007669"/>
    <property type="project" value="TreeGrafter"/>
</dbReference>
<dbReference type="NCBIfam" id="NF006088">
    <property type="entry name" value="PRK08238.1"/>
    <property type="match status" value="1"/>
</dbReference>
<feature type="transmembrane region" description="Helical" evidence="6">
    <location>
        <begin position="258"/>
        <end position="284"/>
    </location>
</feature>
<feature type="transmembrane region" description="Helical" evidence="6">
    <location>
        <begin position="290"/>
        <end position="307"/>
    </location>
</feature>
<dbReference type="InterPro" id="IPR000537">
    <property type="entry name" value="UbiA_prenyltransferase"/>
</dbReference>
<sequence length="472" mass="52864">MNKPLVVDLDGTLIQTDLLAESAFALIKQNFLFLFMFPIWLWQGKAVLKQEIASRVDIDVTILPYQQEFLEFLKGEHGNGRRLVLATASNRKYADAIAAHLGIFQDVLSSNAEVNLSGERKLQHLTELFGSSGFAYAGNGMVDMKVWAGAESAILVNPERGVKDQAQSQHKVDGIFESNSANRLKNYIKALRLHQWLKNFLIFVPLLMAHKFGDIGLLKQAVLGFFAFGFCASSVYLLNDLLDLADDRKHPTKRNRPFAAGTVSLIHGILLIPVLLVTAFLIALFLPLEFLIVLGLYYLITVAYSFYLKRFAPIDVLTLASLYTTRIIAGAAAVSVMPSFWLLAFSMFLFLSLALVKRFTELLTMQHQAKTKTLGRGYMTTDLETLSHFGSASAYLAVLVLALYINSEHVTGLYTHPEVIWLLCPLLLYLVTRIWLLARRGKVDEDPVVFVIRDRHSQWVVGIGAILLWLAI</sequence>
<feature type="transmembrane region" description="Helical" evidence="6">
    <location>
        <begin position="386"/>
        <end position="407"/>
    </location>
</feature>
<feature type="transmembrane region" description="Helical" evidence="6">
    <location>
        <begin position="23"/>
        <end position="42"/>
    </location>
</feature>
<keyword evidence="2" id="KW-1003">Cell membrane</keyword>
<dbReference type="InterPro" id="IPR036412">
    <property type="entry name" value="HAD-like_sf"/>
</dbReference>
<dbReference type="Gene3D" id="3.40.50.1000">
    <property type="entry name" value="HAD superfamily/HAD-like"/>
    <property type="match status" value="1"/>
</dbReference>
<keyword evidence="5 6" id="KW-0472">Membrane</keyword>
<evidence type="ECO:0000313" key="7">
    <source>
        <dbReference type="EMBL" id="MCG7949318.1"/>
    </source>
</evidence>
<dbReference type="InterPro" id="IPR023214">
    <property type="entry name" value="HAD_sf"/>
</dbReference>
<dbReference type="EMBL" id="JAEPCM010000883">
    <property type="protein sequence ID" value="MCG7949318.1"/>
    <property type="molecule type" value="Genomic_DNA"/>
</dbReference>
<reference evidence="7" key="1">
    <citation type="journal article" date="2021" name="Proc. Natl. Acad. Sci. U.S.A.">
        <title>Global biogeography of chemosynthetic symbionts reveals both localized and globally distributed symbiont groups. .</title>
        <authorList>
            <person name="Osvatic J.T."/>
            <person name="Wilkins L.G.E."/>
            <person name="Leibrecht L."/>
            <person name="Leray M."/>
            <person name="Zauner S."/>
            <person name="Polzin J."/>
            <person name="Camacho Y."/>
            <person name="Gros O."/>
            <person name="van Gils J.A."/>
            <person name="Eisen J.A."/>
            <person name="Petersen J.M."/>
            <person name="Yuen B."/>
        </authorList>
    </citation>
    <scope>NUCLEOTIDE SEQUENCE</scope>
    <source>
        <strain evidence="7">MAGclacostrist064TRANS</strain>
    </source>
</reference>
<proteinExistence type="predicted"/>
<organism evidence="7 8">
    <name type="scientific">Candidatus Thiodiazotropha taylori</name>
    <dbReference type="NCBI Taxonomy" id="2792791"/>
    <lineage>
        <taxon>Bacteria</taxon>
        <taxon>Pseudomonadati</taxon>
        <taxon>Pseudomonadota</taxon>
        <taxon>Gammaproteobacteria</taxon>
        <taxon>Chromatiales</taxon>
        <taxon>Sedimenticolaceae</taxon>
        <taxon>Candidatus Thiodiazotropha</taxon>
    </lineage>
</organism>